<dbReference type="OrthoDB" id="4145093at2"/>
<sequence>MIQHMNLVFKAEGLSVGEGAFLMACCNHTDDRGYVIASMPQLADEAHMSLRSARDQKVRLEKRRLLKSVPRFSPKNGAQIANLFRVNLDLLASMKRKRTDYGPTLIEELSFDEAPEENPRSTPPAKSAGDGGARSAPLLLPSPSPSSLSPVDGDAEALGDVPPDGERENEAAPEEENPLKADVPHQREASSESAAAGRRIVAAYSAGLGRPVLNGTRAKLERQAVELLAQGLPEAWLCDRAREMAGRGWTDMFRHVEMSKAPITSVTSGPSTPGVPEWCGQCGEGTPAARLNPRFRTLGELGTGEKCPRCHPDVAGC</sequence>
<dbReference type="EMBL" id="VJZD01000244">
    <property type="protein sequence ID" value="MPY36728.1"/>
    <property type="molecule type" value="Genomic_DNA"/>
</dbReference>
<protein>
    <recommendedName>
        <fullName evidence="4">Helix-turn-helix domain-containing protein</fullName>
    </recommendedName>
</protein>
<evidence type="ECO:0000313" key="2">
    <source>
        <dbReference type="EMBL" id="MPY36728.1"/>
    </source>
</evidence>
<comment type="caution">
    <text evidence="2">The sequence shown here is derived from an EMBL/GenBank/DDBJ whole genome shotgun (WGS) entry which is preliminary data.</text>
</comment>
<gene>
    <name evidence="2" type="ORF">FNH09_37575</name>
</gene>
<accession>A0A5N8VRW1</accession>
<name>A0A5N8VRW1_9ACTN</name>
<evidence type="ECO:0000256" key="1">
    <source>
        <dbReference type="SAM" id="MobiDB-lite"/>
    </source>
</evidence>
<reference evidence="2 3" key="1">
    <citation type="submission" date="2019-07" db="EMBL/GenBank/DDBJ databases">
        <title>New species of Amycolatopsis and Streptomyces.</title>
        <authorList>
            <person name="Duangmal K."/>
            <person name="Teo W.F.A."/>
            <person name="Lipun K."/>
        </authorList>
    </citation>
    <scope>NUCLEOTIDE SEQUENCE [LARGE SCALE GENOMIC DNA]</scope>
    <source>
        <strain evidence="2 3">NBRC 109810</strain>
    </source>
</reference>
<feature type="compositionally biased region" description="Basic and acidic residues" evidence="1">
    <location>
        <begin position="177"/>
        <end position="190"/>
    </location>
</feature>
<feature type="region of interest" description="Disordered" evidence="1">
    <location>
        <begin position="110"/>
        <end position="194"/>
    </location>
</feature>
<evidence type="ECO:0008006" key="4">
    <source>
        <dbReference type="Google" id="ProtNLM"/>
    </source>
</evidence>
<feature type="compositionally biased region" description="Low complexity" evidence="1">
    <location>
        <begin position="137"/>
        <end position="150"/>
    </location>
</feature>
<keyword evidence="3" id="KW-1185">Reference proteome</keyword>
<organism evidence="2 3">
    <name type="scientific">Streptomyces adustus</name>
    <dbReference type="NCBI Taxonomy" id="1609272"/>
    <lineage>
        <taxon>Bacteria</taxon>
        <taxon>Bacillati</taxon>
        <taxon>Actinomycetota</taxon>
        <taxon>Actinomycetes</taxon>
        <taxon>Kitasatosporales</taxon>
        <taxon>Streptomycetaceae</taxon>
        <taxon>Streptomyces</taxon>
    </lineage>
</organism>
<dbReference type="Proteomes" id="UP000325849">
    <property type="component" value="Unassembled WGS sequence"/>
</dbReference>
<evidence type="ECO:0000313" key="3">
    <source>
        <dbReference type="Proteomes" id="UP000325849"/>
    </source>
</evidence>
<dbReference type="AlphaFoldDB" id="A0A5N8VRW1"/>
<dbReference type="RefSeq" id="WP_152894354.1">
    <property type="nucleotide sequence ID" value="NZ_VJZD01000244.1"/>
</dbReference>
<proteinExistence type="predicted"/>